<dbReference type="Pfam" id="PF04230">
    <property type="entry name" value="PS_pyruv_trans"/>
    <property type="match status" value="1"/>
</dbReference>
<evidence type="ECO:0000256" key="4">
    <source>
        <dbReference type="ARBA" id="ARBA00023014"/>
    </source>
</evidence>
<dbReference type="GO" id="GO:0051536">
    <property type="term" value="F:iron-sulfur cluster binding"/>
    <property type="evidence" value="ECO:0007669"/>
    <property type="project" value="UniProtKB-KW"/>
</dbReference>
<proteinExistence type="predicted"/>
<dbReference type="SFLD" id="SFLDS00029">
    <property type="entry name" value="Radical_SAM"/>
    <property type="match status" value="1"/>
</dbReference>
<dbReference type="SUPFAM" id="SSF102114">
    <property type="entry name" value="Radical SAM enzymes"/>
    <property type="match status" value="1"/>
</dbReference>
<dbReference type="CDD" id="cd01335">
    <property type="entry name" value="Radical_SAM"/>
    <property type="match status" value="1"/>
</dbReference>
<dbReference type="InterPro" id="IPR058240">
    <property type="entry name" value="rSAM_sf"/>
</dbReference>
<dbReference type="RefSeq" id="WP_118488576.1">
    <property type="nucleotide sequence ID" value="NZ_JADNJF010000038.1"/>
</dbReference>
<evidence type="ECO:0000256" key="2">
    <source>
        <dbReference type="ARBA" id="ARBA00022723"/>
    </source>
</evidence>
<name>A0A3R6KB13_9FIRM</name>
<dbReference type="PANTHER" id="PTHR36836">
    <property type="entry name" value="COLANIC ACID BIOSYNTHESIS PROTEIN WCAK"/>
    <property type="match status" value="1"/>
</dbReference>
<dbReference type="GO" id="GO:0046872">
    <property type="term" value="F:metal ion binding"/>
    <property type="evidence" value="ECO:0007669"/>
    <property type="project" value="UniProtKB-KW"/>
</dbReference>
<protein>
    <recommendedName>
        <fullName evidence="5">Polysaccharide pyruvyl transferase domain-containing protein</fullName>
    </recommendedName>
</protein>
<dbReference type="Proteomes" id="UP000283586">
    <property type="component" value="Unassembled WGS sequence"/>
</dbReference>
<gene>
    <name evidence="6" type="ORF">DWZ31_07890</name>
</gene>
<dbReference type="InterPro" id="IPR013785">
    <property type="entry name" value="Aldolase_TIM"/>
</dbReference>
<sequence length="792" mass="92837">MEKVVKFIDCYIETETCNLKCHYCYIALRNKFKNHIIELQRSPKEIQSALSKERMGGICLINLCAGGETLLGETILPVVKALLEEGHYVMVVTNGTMTKRFDEIITWDKALLSHLFIKFSFHYLEMTRLNMLDIFIDNVKKIAHSACSYTVEVTPNDKLIPHIDEVKKVCVDNFGAPCHITIARDDRTGGIELLSEHSLTEFYDIWSTFDSKLLDFKYSIFKKKRTEFCHAGMWSYWVNLNTGEYKQCYTGNTLGNIYENCDKGLVECPVGTKCGLAHCYNGHAFLTLGDIPGLDTVTYAETRNRLDGTEKEWLKPEMKAAMSCKLYETNYDWTLFTSYNKERKVAYLDYYHVIKNKYHMEADKQNVFIIGTPNHGNMGDQAIWYATQKLLEKYFMNANVVDVDMSDFETDIEGIAHLIQNQDILILQGGGNFGNYYMDDEMIRRSVISRFKNNRIIMFPQTVYFSRDKEGEEELKRSVSIYNKNKNLILIARDAESFECLKANFTNDMYMLPDVVLSLNAINMEKERKGVLICLRSDKESVMNHQNVDEIESFLKDRISEIRYTDTQMDNYCKENRELLLKQKIKEFQSAELVITDRLHGMIFAAITGTPCIAFDNFNAKVKNVYAYLKDTCIVKLVHDFKEFTEAYGELKVNAKNNYDEKSVIQQFVDVLDQIKLKCVEANETDIYQKSMEEILRYWSLKNYQTSIRCTELKEWNEKLQKQNEDRIQELQTYKDWVENLQKQNEERMKDTEVYKDWVNNLQKQNEERMKELEVYKDWVNNLQKQIEDMKR</sequence>
<dbReference type="InterPro" id="IPR007197">
    <property type="entry name" value="rSAM"/>
</dbReference>
<keyword evidence="4" id="KW-0411">Iron-sulfur</keyword>
<comment type="caution">
    <text evidence="6">The sequence shown here is derived from an EMBL/GenBank/DDBJ whole genome shotgun (WGS) entry which is preliminary data.</text>
</comment>
<evidence type="ECO:0000256" key="1">
    <source>
        <dbReference type="ARBA" id="ARBA00022691"/>
    </source>
</evidence>
<keyword evidence="3" id="KW-0408">Iron</keyword>
<evidence type="ECO:0000313" key="6">
    <source>
        <dbReference type="EMBL" id="RHN09347.1"/>
    </source>
</evidence>
<dbReference type="PANTHER" id="PTHR36836:SF1">
    <property type="entry name" value="COLANIC ACID BIOSYNTHESIS PROTEIN WCAK"/>
    <property type="match status" value="1"/>
</dbReference>
<organism evidence="6 7">
    <name type="scientific">Roseburia intestinalis</name>
    <dbReference type="NCBI Taxonomy" id="166486"/>
    <lineage>
        <taxon>Bacteria</taxon>
        <taxon>Bacillati</taxon>
        <taxon>Bacillota</taxon>
        <taxon>Clostridia</taxon>
        <taxon>Lachnospirales</taxon>
        <taxon>Lachnospiraceae</taxon>
        <taxon>Roseburia</taxon>
    </lineage>
</organism>
<reference evidence="6 7" key="1">
    <citation type="submission" date="2018-08" db="EMBL/GenBank/DDBJ databases">
        <title>A genome reference for cultivated species of the human gut microbiota.</title>
        <authorList>
            <person name="Zou Y."/>
            <person name="Xue W."/>
            <person name="Luo G."/>
        </authorList>
    </citation>
    <scope>NUCLEOTIDE SEQUENCE [LARGE SCALE GENOMIC DNA]</scope>
    <source>
        <strain evidence="6 7">AF31-21AC</strain>
    </source>
</reference>
<dbReference type="AlphaFoldDB" id="A0A3R6KB13"/>
<evidence type="ECO:0000313" key="7">
    <source>
        <dbReference type="Proteomes" id="UP000283586"/>
    </source>
</evidence>
<feature type="domain" description="Polysaccharide pyruvyl transferase" evidence="5">
    <location>
        <begin position="377"/>
        <end position="617"/>
    </location>
</feature>
<evidence type="ECO:0000256" key="3">
    <source>
        <dbReference type="ARBA" id="ARBA00023004"/>
    </source>
</evidence>
<keyword evidence="1" id="KW-0949">S-adenosyl-L-methionine</keyword>
<dbReference type="GO" id="GO:0003824">
    <property type="term" value="F:catalytic activity"/>
    <property type="evidence" value="ECO:0007669"/>
    <property type="project" value="InterPro"/>
</dbReference>
<accession>A0A3R6KB13</accession>
<keyword evidence="2" id="KW-0479">Metal-binding</keyword>
<dbReference type="Gene3D" id="3.20.20.70">
    <property type="entry name" value="Aldolase class I"/>
    <property type="match status" value="1"/>
</dbReference>
<evidence type="ECO:0000259" key="5">
    <source>
        <dbReference type="Pfam" id="PF04230"/>
    </source>
</evidence>
<dbReference type="EMBL" id="QRQN01000007">
    <property type="protein sequence ID" value="RHN09347.1"/>
    <property type="molecule type" value="Genomic_DNA"/>
</dbReference>
<dbReference type="InterPro" id="IPR007345">
    <property type="entry name" value="Polysacch_pyruvyl_Trfase"/>
</dbReference>